<dbReference type="RefSeq" id="XP_067920147.1">
    <property type="nucleotide sequence ID" value="XM_068067875.1"/>
</dbReference>
<gene>
    <name evidence="1" type="ORF">CSUI_007731</name>
</gene>
<sequence length="93" mass="10709">MEKTCVFCLCGRRKQENRIRTLSEICDLLDSGERYTCYLSCTHSMRDALKANFCGVPTLSFGCIDTWLRVYRHLISSSTHPCLFHDPKEAISE</sequence>
<evidence type="ECO:0000313" key="2">
    <source>
        <dbReference type="Proteomes" id="UP000221165"/>
    </source>
</evidence>
<keyword evidence="2" id="KW-1185">Reference proteome</keyword>
<protein>
    <submittedName>
        <fullName evidence="1">Uncharacterized protein</fullName>
    </submittedName>
</protein>
<comment type="caution">
    <text evidence="1">The sequence shown here is derived from an EMBL/GenBank/DDBJ whole genome shotgun (WGS) entry which is preliminary data.</text>
</comment>
<name>A0A2C6KCM5_9APIC</name>
<proteinExistence type="predicted"/>
<reference evidence="1 2" key="1">
    <citation type="journal article" date="2017" name="Int. J. Parasitol.">
        <title>The genome of the protozoan parasite Cystoisospora suis and a reverse vaccinology approach to identify vaccine candidates.</title>
        <authorList>
            <person name="Palmieri N."/>
            <person name="Shrestha A."/>
            <person name="Ruttkowski B."/>
            <person name="Beck T."/>
            <person name="Vogl C."/>
            <person name="Tomley F."/>
            <person name="Blake D.P."/>
            <person name="Joachim A."/>
        </authorList>
    </citation>
    <scope>NUCLEOTIDE SEQUENCE [LARGE SCALE GENOMIC DNA]</scope>
    <source>
        <strain evidence="1 2">Wien I</strain>
    </source>
</reference>
<dbReference type="Proteomes" id="UP000221165">
    <property type="component" value="Unassembled WGS sequence"/>
</dbReference>
<organism evidence="1 2">
    <name type="scientific">Cystoisospora suis</name>
    <dbReference type="NCBI Taxonomy" id="483139"/>
    <lineage>
        <taxon>Eukaryota</taxon>
        <taxon>Sar</taxon>
        <taxon>Alveolata</taxon>
        <taxon>Apicomplexa</taxon>
        <taxon>Conoidasida</taxon>
        <taxon>Coccidia</taxon>
        <taxon>Eucoccidiorida</taxon>
        <taxon>Eimeriorina</taxon>
        <taxon>Sarcocystidae</taxon>
        <taxon>Cystoisospora</taxon>
    </lineage>
</organism>
<dbReference type="EMBL" id="MIGC01004143">
    <property type="protein sequence ID" value="PHJ18440.1"/>
    <property type="molecule type" value="Genomic_DNA"/>
</dbReference>
<dbReference type="AlphaFoldDB" id="A0A2C6KCM5"/>
<dbReference type="GeneID" id="94431086"/>
<accession>A0A2C6KCM5</accession>
<dbReference type="VEuPathDB" id="ToxoDB:CSUI_007731"/>
<evidence type="ECO:0000313" key="1">
    <source>
        <dbReference type="EMBL" id="PHJ18440.1"/>
    </source>
</evidence>